<evidence type="ECO:0000313" key="1">
    <source>
        <dbReference type="EMBL" id="VYS73075.1"/>
    </source>
</evidence>
<organism evidence="1">
    <name type="scientific">Blautia hansenii</name>
    <name type="common">Ruminococcus hansenii</name>
    <dbReference type="NCBI Taxonomy" id="1322"/>
    <lineage>
        <taxon>Bacteria</taxon>
        <taxon>Bacillati</taxon>
        <taxon>Bacillota</taxon>
        <taxon>Clostridia</taxon>
        <taxon>Lachnospirales</taxon>
        <taxon>Lachnospiraceae</taxon>
        <taxon>Blautia</taxon>
    </lineage>
</organism>
<sequence>MKTLDSIPNRTYKATIFAMLFEDKEHLLELYNAISGKHYTNPEMLEINTLENAIYMAMRNDISFLIDARLSLYEHQSTYSPNLPLRFLLYISALYSSMTREANLYGTKPIELPPPRFVIFYNGKVEQPDRQILKLSDLYTIKEECSLELEAVERAIEECIQEGILKEFLEKNRAEAKNMSIFKYDQERHIKQEREEAWEEGRKEGKKAGERDMLLKLAEKKLRKGKTIAEIAEELEESEKTIKEILESRKG</sequence>
<reference evidence="1" key="1">
    <citation type="submission" date="2019-11" db="EMBL/GenBank/DDBJ databases">
        <authorList>
            <person name="Feng L."/>
        </authorList>
    </citation>
    <scope>NUCLEOTIDE SEQUENCE</scope>
    <source>
        <strain evidence="1">BhanseniiLFYP23</strain>
    </source>
</reference>
<proteinExistence type="predicted"/>
<evidence type="ECO:0008006" key="2">
    <source>
        <dbReference type="Google" id="ProtNLM"/>
    </source>
</evidence>
<protein>
    <recommendedName>
        <fullName evidence="2">Transposase, YhgA-like</fullName>
    </recommendedName>
</protein>
<dbReference type="AlphaFoldDB" id="A0A6N2QZ76"/>
<accession>A0A6N2QZ76</accession>
<name>A0A6N2QZ76_BLAHA</name>
<gene>
    <name evidence="1" type="ORF">BHLFYP23_01301</name>
</gene>
<dbReference type="RefSeq" id="WP_009246895.1">
    <property type="nucleotide sequence ID" value="NZ_CACRSY010000004.1"/>
</dbReference>
<dbReference type="EMBL" id="CACRSY010000004">
    <property type="protein sequence ID" value="VYS73075.1"/>
    <property type="molecule type" value="Genomic_DNA"/>
</dbReference>